<dbReference type="AlphaFoldDB" id="A0A7Y0L6B9"/>
<evidence type="ECO:0000313" key="3">
    <source>
        <dbReference type="Proteomes" id="UP000533476"/>
    </source>
</evidence>
<dbReference type="Proteomes" id="UP000533476">
    <property type="component" value="Unassembled WGS sequence"/>
</dbReference>
<feature type="transmembrane region" description="Helical" evidence="1">
    <location>
        <begin position="46"/>
        <end position="65"/>
    </location>
</feature>
<feature type="transmembrane region" description="Helical" evidence="1">
    <location>
        <begin position="20"/>
        <end position="39"/>
    </location>
</feature>
<evidence type="ECO:0000256" key="1">
    <source>
        <dbReference type="SAM" id="Phobius"/>
    </source>
</evidence>
<protein>
    <submittedName>
        <fullName evidence="2">MFS transporter</fullName>
    </submittedName>
</protein>
<organism evidence="2 3">
    <name type="scientific">Sulfobacillus harzensis</name>
    <dbReference type="NCBI Taxonomy" id="2729629"/>
    <lineage>
        <taxon>Bacteria</taxon>
        <taxon>Bacillati</taxon>
        <taxon>Bacillota</taxon>
        <taxon>Clostridia</taxon>
        <taxon>Eubacteriales</taxon>
        <taxon>Clostridiales Family XVII. Incertae Sedis</taxon>
        <taxon>Sulfobacillus</taxon>
    </lineage>
</organism>
<gene>
    <name evidence="2" type="ORF">HIJ39_17565</name>
</gene>
<proteinExistence type="predicted"/>
<dbReference type="EMBL" id="JABBVZ010000087">
    <property type="protein sequence ID" value="NMP24143.1"/>
    <property type="molecule type" value="Genomic_DNA"/>
</dbReference>
<keyword evidence="3" id="KW-1185">Reference proteome</keyword>
<keyword evidence="1" id="KW-0812">Transmembrane</keyword>
<dbReference type="Gene3D" id="1.20.1250.20">
    <property type="entry name" value="MFS general substrate transporter like domains"/>
    <property type="match status" value="1"/>
</dbReference>
<dbReference type="InterPro" id="IPR036259">
    <property type="entry name" value="MFS_trans_sf"/>
</dbReference>
<sequence>MVYTTALLPATDRGTGLGTFNAMLGFAGFAASLGGALLWQAAGPQVPFLAGALVAGVAFTTLWLVTKPTAEEAPQHRGAGP</sequence>
<evidence type="ECO:0000313" key="2">
    <source>
        <dbReference type="EMBL" id="NMP24143.1"/>
    </source>
</evidence>
<comment type="caution">
    <text evidence="2">The sequence shown here is derived from an EMBL/GenBank/DDBJ whole genome shotgun (WGS) entry which is preliminary data.</text>
</comment>
<name>A0A7Y0L6B9_9FIRM</name>
<dbReference type="SUPFAM" id="SSF103473">
    <property type="entry name" value="MFS general substrate transporter"/>
    <property type="match status" value="1"/>
</dbReference>
<accession>A0A7Y0L6B9</accession>
<keyword evidence="1" id="KW-0472">Membrane</keyword>
<keyword evidence="1" id="KW-1133">Transmembrane helix</keyword>
<reference evidence="2 3" key="1">
    <citation type="submission" date="2020-04" db="EMBL/GenBank/DDBJ databases">
        <authorList>
            <person name="Zhang R."/>
            <person name="Schippers A."/>
        </authorList>
    </citation>
    <scope>NUCLEOTIDE SEQUENCE [LARGE SCALE GENOMIC DNA]</scope>
    <source>
        <strain evidence="2 3">DSM 109850</strain>
    </source>
</reference>
<dbReference type="RefSeq" id="WP_169102009.1">
    <property type="nucleotide sequence ID" value="NZ_JABBVZ010000087.1"/>
</dbReference>